<sequence length="77" mass="7903">MAYTAGVAPASRPQFALVVVINDPSNGAYYGGAVSAPVFSQIMGDVLRLENVMPDGMPQGSENLIVMHSGDAAPPAL</sequence>
<dbReference type="AlphaFoldDB" id="A0A485AQI9"/>
<feature type="domain" description="Penicillin-binding protein transpeptidase" evidence="1">
    <location>
        <begin position="3"/>
        <end position="43"/>
    </location>
</feature>
<proteinExistence type="predicted"/>
<gene>
    <name evidence="2" type="primary">ftsI_2</name>
    <name evidence="2" type="ORF">NCTC12998_02030</name>
</gene>
<protein>
    <submittedName>
        <fullName evidence="2">Peptidoglycan synthase FtsI</fullName>
        <ecNumber evidence="2">2.4.1.129</ecNumber>
    </submittedName>
</protein>
<dbReference type="GO" id="GO:0008658">
    <property type="term" value="F:penicillin binding"/>
    <property type="evidence" value="ECO:0007669"/>
    <property type="project" value="InterPro"/>
</dbReference>
<evidence type="ECO:0000259" key="1">
    <source>
        <dbReference type="Pfam" id="PF00905"/>
    </source>
</evidence>
<keyword evidence="2" id="KW-0328">Glycosyltransferase</keyword>
<organism evidence="2 3">
    <name type="scientific">Raoultella planticola</name>
    <name type="common">Klebsiella planticola</name>
    <dbReference type="NCBI Taxonomy" id="575"/>
    <lineage>
        <taxon>Bacteria</taxon>
        <taxon>Pseudomonadati</taxon>
        <taxon>Pseudomonadota</taxon>
        <taxon>Gammaproteobacteria</taxon>
        <taxon>Enterobacterales</taxon>
        <taxon>Enterobacteriaceae</taxon>
        <taxon>Klebsiella/Raoultella group</taxon>
        <taxon>Raoultella</taxon>
    </lineage>
</organism>
<accession>A0A485AQI9</accession>
<dbReference type="EMBL" id="CAADJE010000021">
    <property type="protein sequence ID" value="VFS62920.1"/>
    <property type="molecule type" value="Genomic_DNA"/>
</dbReference>
<dbReference type="GO" id="GO:0016757">
    <property type="term" value="F:glycosyltransferase activity"/>
    <property type="evidence" value="ECO:0007669"/>
    <property type="project" value="UniProtKB-KW"/>
</dbReference>
<reference evidence="2 3" key="1">
    <citation type="submission" date="2019-03" db="EMBL/GenBank/DDBJ databases">
        <authorList>
            <consortium name="Pathogen Informatics"/>
        </authorList>
    </citation>
    <scope>NUCLEOTIDE SEQUENCE [LARGE SCALE GENOMIC DNA]</scope>
    <source>
        <strain evidence="2 3">NCTC12998</strain>
    </source>
</reference>
<dbReference type="InterPro" id="IPR012338">
    <property type="entry name" value="Beta-lactam/transpept-like"/>
</dbReference>
<dbReference type="InterPro" id="IPR001460">
    <property type="entry name" value="PCN-bd_Tpept"/>
</dbReference>
<name>A0A485AQI9_RAOPL</name>
<dbReference type="Proteomes" id="UP000345637">
    <property type="component" value="Unassembled WGS sequence"/>
</dbReference>
<evidence type="ECO:0000313" key="3">
    <source>
        <dbReference type="Proteomes" id="UP000345637"/>
    </source>
</evidence>
<dbReference type="Gene3D" id="3.30.450.330">
    <property type="match status" value="1"/>
</dbReference>
<dbReference type="EC" id="2.4.1.129" evidence="2"/>
<dbReference type="SUPFAM" id="SSF56601">
    <property type="entry name" value="beta-lactamase/transpeptidase-like"/>
    <property type="match status" value="1"/>
</dbReference>
<dbReference type="Pfam" id="PF00905">
    <property type="entry name" value="Transpeptidase"/>
    <property type="match status" value="1"/>
</dbReference>
<keyword evidence="2" id="KW-0808">Transferase</keyword>
<evidence type="ECO:0000313" key="2">
    <source>
        <dbReference type="EMBL" id="VFS62920.1"/>
    </source>
</evidence>